<sequence>MANILDLINQIAAKEAQLSDNQFLAPCVRGGRVRTRVAGMIYTFSPKPRNFEGWGIFQPVNEKVATVVEEPDVFQLEEYWQLLQPLRLRLAYQLSGKTWLGYPVNESDARQRFGTVKPIPVHLVEGGVAFEQVVARGDGKAWWFQQLDRKGDPLLAEQLREQLKQITPPEELDVKGLTPEMRIVYDLVTQQTKDFKGKALHQRDHRRLEQALEMGGGALQQFHDRGEFWQVQWRTANGEHHTSAISKQDLTVISSGICLSGRDRDFDLQSLVGVIEARDNWD</sequence>
<reference evidence="2" key="1">
    <citation type="submission" date="2016-10" db="EMBL/GenBank/DDBJ databases">
        <title>Comparative genomics uncovers the prolific and rare metabolic potential of the cyanobacterial genus Moorea.</title>
        <authorList>
            <person name="Leao T."/>
            <person name="Castelao G."/>
            <person name="Korobeynikov A."/>
            <person name="Monroe E.A."/>
            <person name="Podell S."/>
            <person name="Glukhov E."/>
            <person name="Allen E."/>
            <person name="Gerwick W.H."/>
            <person name="Gerwick L."/>
        </authorList>
    </citation>
    <scope>NUCLEOTIDE SEQUENCE [LARGE SCALE GENOMIC DNA]</scope>
    <source>
        <strain evidence="2">PAL-8-15-08-1</strain>
    </source>
</reference>
<dbReference type="EMBL" id="CP017599">
    <property type="protein sequence ID" value="AOX00705.1"/>
    <property type="molecule type" value="Genomic_DNA"/>
</dbReference>
<protein>
    <submittedName>
        <fullName evidence="1">Uncharacterized protein</fullName>
    </submittedName>
</protein>
<dbReference type="OrthoDB" id="451055at2"/>
<organism evidence="1 2">
    <name type="scientific">Moorena producens PAL-8-15-08-1</name>
    <dbReference type="NCBI Taxonomy" id="1458985"/>
    <lineage>
        <taxon>Bacteria</taxon>
        <taxon>Bacillati</taxon>
        <taxon>Cyanobacteriota</taxon>
        <taxon>Cyanophyceae</taxon>
        <taxon>Coleofasciculales</taxon>
        <taxon>Coleofasciculaceae</taxon>
        <taxon>Moorena</taxon>
    </lineage>
</organism>
<dbReference type="Proteomes" id="UP000177870">
    <property type="component" value="Chromosome"/>
</dbReference>
<evidence type="ECO:0000313" key="1">
    <source>
        <dbReference type="EMBL" id="AOX00705.1"/>
    </source>
</evidence>
<accession>A0A1D8TSY8</accession>
<dbReference type="STRING" id="1458985.BJP34_15755"/>
<proteinExistence type="predicted"/>
<dbReference type="AlphaFoldDB" id="A0A1D8TSY8"/>
<dbReference type="KEGG" id="mpro:BJP34_15755"/>
<gene>
    <name evidence="1" type="ORF">BJP34_15755</name>
</gene>
<name>A0A1D8TSY8_9CYAN</name>
<evidence type="ECO:0000313" key="2">
    <source>
        <dbReference type="Proteomes" id="UP000177870"/>
    </source>
</evidence>